<dbReference type="InterPro" id="IPR033649">
    <property type="entry name" value="MtLigD_Pol-like"/>
</dbReference>
<gene>
    <name evidence="2" type="ORF">SAMN04488563_6497</name>
</gene>
<dbReference type="InterPro" id="IPR014145">
    <property type="entry name" value="LigD_pol_dom"/>
</dbReference>
<proteinExistence type="predicted"/>
<name>A0A1H2LQI5_9ACTN</name>
<dbReference type="InterPro" id="IPR052171">
    <property type="entry name" value="NHEJ_LigD"/>
</dbReference>
<evidence type="ECO:0000259" key="1">
    <source>
        <dbReference type="Pfam" id="PF21686"/>
    </source>
</evidence>
<sequence length="313" mass="34129">MPSKVNVDVEGRTLGLSNLEKVLYPETGTTKGEIIQYYTHAASALLPHLRDRPVTRKRWPNGVEEANFFEKNAPRGTPSWVRTAELPSPGSTMDRETVVYVMADDLPTLVWLANLAVLELHVPQWTVSADGVGTNPDRLVVDLDPGEPANVIQCCQVALLLGELFDDAGLPSYPKTSGSKGMQMYVALDGSATSDQVSAYARGLAQRLEGEHPKLVISRMERAARGNKVFIDWSQNNSAKTTVAPYSVRGRARPTVSTPLTWDEVEAGARSTATKRLPLQFDIDDVLGRLSDDGDLLEPMLSEAYALPAPDDA</sequence>
<keyword evidence="3" id="KW-1185">Reference proteome</keyword>
<dbReference type="AlphaFoldDB" id="A0A1H2LQI5"/>
<dbReference type="RefSeq" id="WP_046768649.1">
    <property type="nucleotide sequence ID" value="NZ_KQ061227.1"/>
</dbReference>
<dbReference type="CDD" id="cd04863">
    <property type="entry name" value="MtLigD_Pol_like"/>
    <property type="match status" value="1"/>
</dbReference>
<dbReference type="Proteomes" id="UP000182977">
    <property type="component" value="Chromosome I"/>
</dbReference>
<dbReference type="STRING" id="419479.SAMN04488563_6497"/>
<dbReference type="Pfam" id="PF21686">
    <property type="entry name" value="LigD_Prim-Pol"/>
    <property type="match status" value="1"/>
</dbReference>
<accession>A0A1H2LQI5</accession>
<protein>
    <submittedName>
        <fullName evidence="2">Bifunctional non-homologous end joining protein LigD</fullName>
    </submittedName>
</protein>
<dbReference type="EMBL" id="LT629791">
    <property type="protein sequence ID" value="SDU83104.1"/>
    <property type="molecule type" value="Genomic_DNA"/>
</dbReference>
<reference evidence="3" key="1">
    <citation type="submission" date="2016-10" db="EMBL/GenBank/DDBJ databases">
        <authorList>
            <person name="Varghese N."/>
            <person name="Submissions S."/>
        </authorList>
    </citation>
    <scope>NUCLEOTIDE SEQUENCE [LARGE SCALE GENOMIC DNA]</scope>
    <source>
        <strain evidence="3">DSM 45079</strain>
    </source>
</reference>
<feature type="domain" description="DNA ligase D polymerase" evidence="1">
    <location>
        <begin position="30"/>
        <end position="296"/>
    </location>
</feature>
<organism evidence="2 3">
    <name type="scientific">Jiangella alkaliphila</name>
    <dbReference type="NCBI Taxonomy" id="419479"/>
    <lineage>
        <taxon>Bacteria</taxon>
        <taxon>Bacillati</taxon>
        <taxon>Actinomycetota</taxon>
        <taxon>Actinomycetes</taxon>
        <taxon>Jiangellales</taxon>
        <taxon>Jiangellaceae</taxon>
        <taxon>Jiangella</taxon>
    </lineage>
</organism>
<dbReference type="PANTHER" id="PTHR42705">
    <property type="entry name" value="BIFUNCTIONAL NON-HOMOLOGOUS END JOINING PROTEIN LIGD"/>
    <property type="match status" value="1"/>
</dbReference>
<dbReference type="NCBIfam" id="TIGR02778">
    <property type="entry name" value="ligD_pol"/>
    <property type="match status" value="1"/>
</dbReference>
<dbReference type="OrthoDB" id="9802472at2"/>
<evidence type="ECO:0000313" key="2">
    <source>
        <dbReference type="EMBL" id="SDU83104.1"/>
    </source>
</evidence>
<evidence type="ECO:0000313" key="3">
    <source>
        <dbReference type="Proteomes" id="UP000182977"/>
    </source>
</evidence>
<dbReference type="Gene3D" id="3.90.920.10">
    <property type="entry name" value="DNA primase, PRIM domain"/>
    <property type="match status" value="1"/>
</dbReference>
<dbReference type="PANTHER" id="PTHR42705:SF2">
    <property type="entry name" value="BIFUNCTIONAL NON-HOMOLOGOUS END JOINING PROTEIN LIGD"/>
    <property type="match status" value="1"/>
</dbReference>